<reference evidence="30" key="1">
    <citation type="submission" date="2020-01" db="EMBL/GenBank/DDBJ databases">
        <title>Draft genome sequence of the Termite Coptotermes fromosanus.</title>
        <authorList>
            <person name="Itakura S."/>
            <person name="Yosikawa Y."/>
            <person name="Umezawa K."/>
        </authorList>
    </citation>
    <scope>NUCLEOTIDE SEQUENCE [LARGE SCALE GENOMIC DNA]</scope>
</reference>
<dbReference type="GO" id="GO:0008198">
    <property type="term" value="F:ferrous iron binding"/>
    <property type="evidence" value="ECO:0007669"/>
    <property type="project" value="TreeGrafter"/>
</dbReference>
<evidence type="ECO:0000256" key="24">
    <source>
        <dbReference type="ARBA" id="ARBA00072134"/>
    </source>
</evidence>
<dbReference type="InParanoid" id="A0A6L2PH04"/>
<evidence type="ECO:0000256" key="6">
    <source>
        <dbReference type="ARBA" id="ARBA00022842"/>
    </source>
</evidence>
<dbReference type="OrthoDB" id="445341at2759"/>
<evidence type="ECO:0000256" key="25">
    <source>
        <dbReference type="ARBA" id="ARBA00077989"/>
    </source>
</evidence>
<feature type="binding site" evidence="27">
    <location>
        <position position="167"/>
    </location>
    <ligand>
        <name>2-oxoglutarate</name>
        <dbReference type="ChEBI" id="CHEBI:16810"/>
    </ligand>
</feature>
<evidence type="ECO:0000256" key="27">
    <source>
        <dbReference type="PIRSR" id="PIRSR632852-1"/>
    </source>
</evidence>
<keyword evidence="10" id="KW-0234">DNA repair</keyword>
<feature type="binding site" evidence="27">
    <location>
        <position position="182"/>
    </location>
    <ligand>
        <name>substrate</name>
    </ligand>
</feature>
<dbReference type="Proteomes" id="UP000502823">
    <property type="component" value="Unassembled WGS sequence"/>
</dbReference>
<evidence type="ECO:0000256" key="22">
    <source>
        <dbReference type="ARBA" id="ARBA00062909"/>
    </source>
</evidence>
<dbReference type="AlphaFoldDB" id="A0A6L2PH04"/>
<dbReference type="EMBL" id="BLKM01007831">
    <property type="protein sequence ID" value="GFG31666.1"/>
    <property type="molecule type" value="Genomic_DNA"/>
</dbReference>
<evidence type="ECO:0000256" key="17">
    <source>
        <dbReference type="ARBA" id="ARBA00051755"/>
    </source>
</evidence>
<evidence type="ECO:0000259" key="28">
    <source>
        <dbReference type="Pfam" id="PF13532"/>
    </source>
</evidence>
<evidence type="ECO:0000256" key="15">
    <source>
        <dbReference type="ARBA" id="ARBA00051376"/>
    </source>
</evidence>
<evidence type="ECO:0000256" key="9">
    <source>
        <dbReference type="ARBA" id="ARBA00023004"/>
    </source>
</evidence>
<feature type="binding site" evidence="27">
    <location>
        <position position="169"/>
    </location>
    <ligand>
        <name>2-oxoglutarate</name>
        <dbReference type="ChEBI" id="CHEBI:16810"/>
    </ligand>
</feature>
<evidence type="ECO:0000256" key="11">
    <source>
        <dbReference type="ARBA" id="ARBA00023242"/>
    </source>
</evidence>
<comment type="catalytic activity">
    <reaction evidence="15">
        <text>an N(3)-methyl-2'-deoxycytidine in double-stranded DNA + 2-oxoglutarate + O2 = a 2'-deoxycytidine in double-stranded DNA + formaldehyde + succinate + CO2 + H(+)</text>
        <dbReference type="Rhea" id="RHEA:70439"/>
        <dbReference type="Rhea" id="RHEA-COMP:14237"/>
        <dbReference type="Rhea" id="RHEA-COMP:17070"/>
        <dbReference type="ChEBI" id="CHEBI:15378"/>
        <dbReference type="ChEBI" id="CHEBI:15379"/>
        <dbReference type="ChEBI" id="CHEBI:16526"/>
        <dbReference type="ChEBI" id="CHEBI:16810"/>
        <dbReference type="ChEBI" id="CHEBI:16842"/>
        <dbReference type="ChEBI" id="CHEBI:30031"/>
        <dbReference type="ChEBI" id="CHEBI:85452"/>
        <dbReference type="ChEBI" id="CHEBI:139075"/>
    </reaction>
    <physiologicalReaction direction="left-to-right" evidence="15">
        <dbReference type="Rhea" id="RHEA:70440"/>
    </physiologicalReaction>
</comment>
<comment type="catalytic activity">
    <reaction evidence="20">
        <text>an N(1)-methyl-2'-deoxyadenosine in double-stranded DNA + 2-oxoglutarate + O2 = a 2'-deoxyadenosine in double-stranded DNA + formaldehyde + succinate + CO2 + H(+)</text>
        <dbReference type="Rhea" id="RHEA:70443"/>
        <dbReference type="Rhea" id="RHEA-COMP:14236"/>
        <dbReference type="Rhea" id="RHEA-COMP:17897"/>
        <dbReference type="ChEBI" id="CHEBI:15378"/>
        <dbReference type="ChEBI" id="CHEBI:15379"/>
        <dbReference type="ChEBI" id="CHEBI:16526"/>
        <dbReference type="ChEBI" id="CHEBI:16810"/>
        <dbReference type="ChEBI" id="CHEBI:16842"/>
        <dbReference type="ChEBI" id="CHEBI:30031"/>
        <dbReference type="ChEBI" id="CHEBI:90615"/>
        <dbReference type="ChEBI" id="CHEBI:139096"/>
    </reaction>
    <physiologicalReaction direction="left-to-right" evidence="20">
        <dbReference type="Rhea" id="RHEA:70444"/>
    </physiologicalReaction>
</comment>
<comment type="cofactor">
    <cofactor evidence="1">
        <name>Fe(2+)</name>
        <dbReference type="ChEBI" id="CHEBI:29033"/>
    </cofactor>
</comment>
<comment type="catalytic activity">
    <reaction evidence="12">
        <text>an N(1)-methyl-2'-deoxyadenosine in single-stranded DNA + 2-oxoglutarate + O2 = a 2'-deoxyadenosine in single-stranded DNA + formaldehyde + succinate + CO2 + H(+)</text>
        <dbReference type="Rhea" id="RHEA:70447"/>
        <dbReference type="Rhea" id="RHEA-COMP:17895"/>
        <dbReference type="Rhea" id="RHEA-COMP:17896"/>
        <dbReference type="ChEBI" id="CHEBI:15378"/>
        <dbReference type="ChEBI" id="CHEBI:15379"/>
        <dbReference type="ChEBI" id="CHEBI:16526"/>
        <dbReference type="ChEBI" id="CHEBI:16810"/>
        <dbReference type="ChEBI" id="CHEBI:16842"/>
        <dbReference type="ChEBI" id="CHEBI:30031"/>
        <dbReference type="ChEBI" id="CHEBI:90615"/>
        <dbReference type="ChEBI" id="CHEBI:139096"/>
    </reaction>
    <physiologicalReaction direction="left-to-right" evidence="12">
        <dbReference type="Rhea" id="RHEA:70448"/>
    </physiologicalReaction>
</comment>
<dbReference type="FunFam" id="2.60.120.590:FF:000004">
    <property type="entry name" value="DNA oxidative demethylase ALKBH2"/>
    <property type="match status" value="1"/>
</dbReference>
<accession>A0A6L2PH04</accession>
<comment type="caution">
    <text evidence="29">The sequence shown here is derived from an EMBL/GenBank/DDBJ whole genome shotgun (WGS) entry which is preliminary data.</text>
</comment>
<evidence type="ECO:0000256" key="1">
    <source>
        <dbReference type="ARBA" id="ARBA00001954"/>
    </source>
</evidence>
<comment type="catalytic activity">
    <reaction evidence="17">
        <text>a 1,N(2)-etheno-2'-deoxyguanosine in double-stranded DNA + 2-oxoglutarate + O2 + H2O = a 2'-deoxyguanosine in double-stranded DNA + glyoxal + succinate + CO2</text>
        <dbReference type="Rhea" id="RHEA:70487"/>
        <dbReference type="Rhea" id="RHEA-COMP:17910"/>
        <dbReference type="Rhea" id="RHEA-COMP:17912"/>
        <dbReference type="ChEBI" id="CHEBI:15377"/>
        <dbReference type="ChEBI" id="CHEBI:15379"/>
        <dbReference type="ChEBI" id="CHEBI:16526"/>
        <dbReference type="ChEBI" id="CHEBI:16810"/>
        <dbReference type="ChEBI" id="CHEBI:30031"/>
        <dbReference type="ChEBI" id="CHEBI:34779"/>
        <dbReference type="ChEBI" id="CHEBI:85445"/>
        <dbReference type="ChEBI" id="CHEBI:189586"/>
    </reaction>
    <physiologicalReaction direction="left-to-right" evidence="17">
        <dbReference type="Rhea" id="RHEA:70488"/>
    </physiologicalReaction>
</comment>
<dbReference type="GO" id="GO:0006307">
    <property type="term" value="P:DNA alkylation repair"/>
    <property type="evidence" value="ECO:0007669"/>
    <property type="project" value="TreeGrafter"/>
</dbReference>
<dbReference type="GO" id="GO:0005730">
    <property type="term" value="C:nucleolus"/>
    <property type="evidence" value="ECO:0007669"/>
    <property type="project" value="UniProtKB-SubCell"/>
</dbReference>
<name>A0A6L2PH04_COPFO</name>
<evidence type="ECO:0000256" key="21">
    <source>
        <dbReference type="ARBA" id="ARBA00053025"/>
    </source>
</evidence>
<gene>
    <name evidence="29" type="ORF">Cfor_04794</name>
</gene>
<evidence type="ECO:0000256" key="18">
    <source>
        <dbReference type="ARBA" id="ARBA00052597"/>
    </source>
</evidence>
<keyword evidence="6" id="KW-0460">Magnesium</keyword>
<evidence type="ECO:0000256" key="23">
    <source>
        <dbReference type="ARBA" id="ARBA00066725"/>
    </source>
</evidence>
<dbReference type="EC" id="1.14.11.33" evidence="23"/>
<dbReference type="InterPro" id="IPR027450">
    <property type="entry name" value="AlkB-like"/>
</dbReference>
<dbReference type="PANTHER" id="PTHR31573">
    <property type="entry name" value="ALPHA-KETOGLUTARATE-DEPENDENT DIOXYGENASE ALKB HOMOLOG 2"/>
    <property type="match status" value="1"/>
</dbReference>
<evidence type="ECO:0000256" key="16">
    <source>
        <dbReference type="ARBA" id="ARBA00051434"/>
    </source>
</evidence>
<keyword evidence="11" id="KW-0539">Nucleus</keyword>
<keyword evidence="7" id="KW-0223">Dioxygenase</keyword>
<evidence type="ECO:0000256" key="5">
    <source>
        <dbReference type="ARBA" id="ARBA00022763"/>
    </source>
</evidence>
<comment type="catalytic activity">
    <reaction evidence="21">
        <text>a methylated nucleobase within DNA + 2-oxoglutarate + O2 = a nucleobase within DNA + formaldehyde + succinate + CO2</text>
        <dbReference type="Rhea" id="RHEA:30299"/>
        <dbReference type="Rhea" id="RHEA-COMP:12192"/>
        <dbReference type="Rhea" id="RHEA-COMP:12193"/>
        <dbReference type="ChEBI" id="CHEBI:15379"/>
        <dbReference type="ChEBI" id="CHEBI:16526"/>
        <dbReference type="ChEBI" id="CHEBI:16810"/>
        <dbReference type="ChEBI" id="CHEBI:16842"/>
        <dbReference type="ChEBI" id="CHEBI:30031"/>
        <dbReference type="ChEBI" id="CHEBI:32875"/>
        <dbReference type="ChEBI" id="CHEBI:64428"/>
        <dbReference type="EC" id="1.14.11.33"/>
    </reaction>
    <physiologicalReaction direction="left-to-right" evidence="21">
        <dbReference type="Rhea" id="RHEA:30300"/>
    </physiologicalReaction>
</comment>
<keyword evidence="5" id="KW-0227">DNA damage</keyword>
<evidence type="ECO:0000256" key="7">
    <source>
        <dbReference type="ARBA" id="ARBA00022964"/>
    </source>
</evidence>
<protein>
    <recommendedName>
        <fullName evidence="24">DNA oxidative demethylase ALKBH2</fullName>
        <ecNumber evidence="23">1.14.11.33</ecNumber>
    </recommendedName>
    <alternativeName>
        <fullName evidence="25">Alkylated DNA repair protein alkB homolog 2</fullName>
    </alternativeName>
    <alternativeName>
        <fullName evidence="26">Alpha-ketoglutarate-dependent dioxygenase alkB homolog 2</fullName>
    </alternativeName>
</protein>
<dbReference type="SUPFAM" id="SSF51197">
    <property type="entry name" value="Clavaminate synthase-like"/>
    <property type="match status" value="1"/>
</dbReference>
<comment type="catalytic activity">
    <reaction evidence="18">
        <text>a 3,N(4)-etheno-2'-deoxycytidine in single-stranded DNA + 2-oxoglutarate + O2 + H2O = a 2'-deoxycytidine in single-stranded DNA + glyoxal + succinate + CO2</text>
        <dbReference type="Rhea" id="RHEA:70471"/>
        <dbReference type="Rhea" id="RHEA-COMP:12846"/>
        <dbReference type="Rhea" id="RHEA-COMP:17906"/>
        <dbReference type="ChEBI" id="CHEBI:15377"/>
        <dbReference type="ChEBI" id="CHEBI:15379"/>
        <dbReference type="ChEBI" id="CHEBI:16526"/>
        <dbReference type="ChEBI" id="CHEBI:16810"/>
        <dbReference type="ChEBI" id="CHEBI:30031"/>
        <dbReference type="ChEBI" id="CHEBI:34779"/>
        <dbReference type="ChEBI" id="CHEBI:85452"/>
        <dbReference type="ChEBI" id="CHEBI:189585"/>
    </reaction>
    <physiologicalReaction direction="left-to-right" evidence="18">
        <dbReference type="Rhea" id="RHEA:70472"/>
    </physiologicalReaction>
</comment>
<keyword evidence="9" id="KW-0408">Iron</keyword>
<comment type="catalytic activity">
    <reaction evidence="13">
        <text>an N(3)-methyl-2'-deoxycytidine in single-stranded DNA + 2-oxoglutarate + O2 = a 2'-deoxycytidine in single-stranded DNA + formaldehyde + succinate + CO2 + H(+)</text>
        <dbReference type="Rhea" id="RHEA:70435"/>
        <dbReference type="Rhea" id="RHEA-COMP:12846"/>
        <dbReference type="Rhea" id="RHEA-COMP:17894"/>
        <dbReference type="ChEBI" id="CHEBI:15378"/>
        <dbReference type="ChEBI" id="CHEBI:15379"/>
        <dbReference type="ChEBI" id="CHEBI:16526"/>
        <dbReference type="ChEBI" id="CHEBI:16810"/>
        <dbReference type="ChEBI" id="CHEBI:16842"/>
        <dbReference type="ChEBI" id="CHEBI:30031"/>
        <dbReference type="ChEBI" id="CHEBI:85452"/>
        <dbReference type="ChEBI" id="CHEBI:139075"/>
    </reaction>
    <physiologicalReaction direction="left-to-right" evidence="13">
        <dbReference type="Rhea" id="RHEA:70436"/>
    </physiologicalReaction>
</comment>
<evidence type="ECO:0000256" key="20">
    <source>
        <dbReference type="ARBA" id="ARBA00052800"/>
    </source>
</evidence>
<feature type="domain" description="Alpha-ketoglutarate-dependent dioxygenase AlkB-like" evidence="28">
    <location>
        <begin position="78"/>
        <end position="214"/>
    </location>
</feature>
<evidence type="ECO:0000256" key="12">
    <source>
        <dbReference type="ARBA" id="ARBA00051010"/>
    </source>
</evidence>
<evidence type="ECO:0000256" key="14">
    <source>
        <dbReference type="ARBA" id="ARBA00051189"/>
    </source>
</evidence>
<comment type="catalytic activity">
    <reaction evidence="14">
        <text>a 1,N(6)-etheno-2'-deoxyadenosine in single-stranded DNA + 2-oxoglutarate + O2 + H2O = a 2'-deoxyadenosine in single-stranded DNA + glyoxal + succinate + CO2</text>
        <dbReference type="Rhea" id="RHEA:70459"/>
        <dbReference type="Rhea" id="RHEA-COMP:17896"/>
        <dbReference type="Rhea" id="RHEA-COMP:17904"/>
        <dbReference type="ChEBI" id="CHEBI:15377"/>
        <dbReference type="ChEBI" id="CHEBI:15379"/>
        <dbReference type="ChEBI" id="CHEBI:16526"/>
        <dbReference type="ChEBI" id="CHEBI:16810"/>
        <dbReference type="ChEBI" id="CHEBI:30031"/>
        <dbReference type="ChEBI" id="CHEBI:34779"/>
        <dbReference type="ChEBI" id="CHEBI:90615"/>
        <dbReference type="ChEBI" id="CHEBI:189583"/>
    </reaction>
    <physiologicalReaction direction="left-to-right" evidence="14">
        <dbReference type="Rhea" id="RHEA:70460"/>
    </physiologicalReaction>
</comment>
<dbReference type="GO" id="GO:0005654">
    <property type="term" value="C:nucleoplasm"/>
    <property type="evidence" value="ECO:0007669"/>
    <property type="project" value="UniProtKB-SubCell"/>
</dbReference>
<evidence type="ECO:0000256" key="19">
    <source>
        <dbReference type="ARBA" id="ARBA00052627"/>
    </source>
</evidence>
<keyword evidence="4" id="KW-0479">Metal-binding</keyword>
<comment type="subcellular location">
    <subcellularLocation>
        <location evidence="2">Nucleus</location>
        <location evidence="2">Nucleolus</location>
    </subcellularLocation>
    <subcellularLocation>
        <location evidence="3">Nucleus</location>
        <location evidence="3">Nucleoplasm</location>
    </subcellularLocation>
</comment>
<evidence type="ECO:0000256" key="3">
    <source>
        <dbReference type="ARBA" id="ARBA00004642"/>
    </source>
</evidence>
<proteinExistence type="predicted"/>
<dbReference type="Gene3D" id="2.60.120.590">
    <property type="entry name" value="Alpha-ketoglutarate-dependent dioxygenase AlkB-like"/>
    <property type="match status" value="1"/>
</dbReference>
<evidence type="ECO:0000256" key="13">
    <source>
        <dbReference type="ARBA" id="ARBA00051165"/>
    </source>
</evidence>
<organism evidence="29 30">
    <name type="scientific">Coptotermes formosanus</name>
    <name type="common">Formosan subterranean termite</name>
    <dbReference type="NCBI Taxonomy" id="36987"/>
    <lineage>
        <taxon>Eukaryota</taxon>
        <taxon>Metazoa</taxon>
        <taxon>Ecdysozoa</taxon>
        <taxon>Arthropoda</taxon>
        <taxon>Hexapoda</taxon>
        <taxon>Insecta</taxon>
        <taxon>Pterygota</taxon>
        <taxon>Neoptera</taxon>
        <taxon>Polyneoptera</taxon>
        <taxon>Dictyoptera</taxon>
        <taxon>Blattodea</taxon>
        <taxon>Blattoidea</taxon>
        <taxon>Termitoidae</taxon>
        <taxon>Rhinotermitidae</taxon>
        <taxon>Coptotermes</taxon>
    </lineage>
</organism>
<evidence type="ECO:0000313" key="30">
    <source>
        <dbReference type="Proteomes" id="UP000502823"/>
    </source>
</evidence>
<evidence type="ECO:0000256" key="10">
    <source>
        <dbReference type="ARBA" id="ARBA00023204"/>
    </source>
</evidence>
<keyword evidence="8" id="KW-0560">Oxidoreductase</keyword>
<dbReference type="GO" id="GO:0035516">
    <property type="term" value="F:broad specificity oxidative DNA demethylase activity"/>
    <property type="evidence" value="ECO:0007669"/>
    <property type="project" value="UniProtKB-EC"/>
</dbReference>
<dbReference type="Pfam" id="PF13532">
    <property type="entry name" value="2OG-FeII_Oxy_2"/>
    <property type="match status" value="1"/>
</dbReference>
<evidence type="ECO:0000256" key="4">
    <source>
        <dbReference type="ARBA" id="ARBA00022723"/>
    </source>
</evidence>
<keyword evidence="30" id="KW-1185">Reference proteome</keyword>
<feature type="binding site" evidence="27">
    <location>
        <position position="179"/>
    </location>
    <ligand>
        <name>2-oxoglutarate</name>
        <dbReference type="ChEBI" id="CHEBI:16810"/>
    </ligand>
</feature>
<evidence type="ECO:0000256" key="8">
    <source>
        <dbReference type="ARBA" id="ARBA00023002"/>
    </source>
</evidence>
<evidence type="ECO:0000256" key="2">
    <source>
        <dbReference type="ARBA" id="ARBA00004604"/>
    </source>
</evidence>
<evidence type="ECO:0000256" key="26">
    <source>
        <dbReference type="ARBA" id="ARBA00081727"/>
    </source>
</evidence>
<feature type="binding site" evidence="27">
    <location>
        <begin position="130"/>
        <end position="132"/>
    </location>
    <ligand>
        <name>substrate</name>
    </ligand>
</feature>
<sequence length="330" mass="38008">MLEVKKHAERNLSLEYSEPRLKIEQAVRYLIQNDPIRIFWMNMVYFIFRTLQAGLNKVEPGQLKWKKVSAEDLDLDYTNLLPPSLANQLLRHLESELEYFSGDLARVHVYGKWHPIPRQQVAFGDLGLSYKFSGNTVPAMAWPAALLYVRDMLTRLTGYCFNFVLVNRYRDGRDYIAEHRDDERELDPAAPIASLSLGCARDFVFRHRDARKRGPQKREILPVYYEFSPHICLSSKHIPYSNIHCFRILVVASVHSEAVAGTWESPNDESTHQQGMVSFTATKKELSGCQAQSHISKSVENTRDVKHCSSYQVLQIMGYAVILGNSEQIW</sequence>
<comment type="catalytic activity">
    <reaction evidence="19">
        <text>a 1,N(6)-etheno-2'-deoxyadenosine in double-stranded DNA + 2-oxoglutarate + O2 + H2O = a 2'-deoxyadenosine in double-stranded DNA + glyoxal + succinate + CO2</text>
        <dbReference type="Rhea" id="RHEA:70463"/>
        <dbReference type="Rhea" id="RHEA-COMP:17897"/>
        <dbReference type="Rhea" id="RHEA-COMP:17903"/>
        <dbReference type="ChEBI" id="CHEBI:15377"/>
        <dbReference type="ChEBI" id="CHEBI:15379"/>
        <dbReference type="ChEBI" id="CHEBI:16526"/>
        <dbReference type="ChEBI" id="CHEBI:16810"/>
        <dbReference type="ChEBI" id="CHEBI:30031"/>
        <dbReference type="ChEBI" id="CHEBI:34779"/>
        <dbReference type="ChEBI" id="CHEBI:90615"/>
        <dbReference type="ChEBI" id="CHEBI:189583"/>
    </reaction>
    <physiologicalReaction direction="left-to-right" evidence="19">
        <dbReference type="Rhea" id="RHEA:70464"/>
    </physiologicalReaction>
</comment>
<comment type="subunit">
    <text evidence="22">Interacts with PCNA homotrimer; this interaction is enhanced during the S-phase of the cell cycle. Interacts with nucleolar proteins NCL, UBTF and NPM1. Interacts with XRCC5-XRCC6 heterodimer.</text>
</comment>
<comment type="catalytic activity">
    <reaction evidence="16">
        <text>a 3,N(4)-etheno-2'-deoxycytidine in double-stranded DNA + 2-oxoglutarate + O2 + H2O = a 2'-deoxycytidine in double-stranded DNA + glyoxal + succinate + CO2</text>
        <dbReference type="Rhea" id="RHEA:70467"/>
        <dbReference type="Rhea" id="RHEA-COMP:17070"/>
        <dbReference type="Rhea" id="RHEA-COMP:17905"/>
        <dbReference type="ChEBI" id="CHEBI:15377"/>
        <dbReference type="ChEBI" id="CHEBI:15379"/>
        <dbReference type="ChEBI" id="CHEBI:16526"/>
        <dbReference type="ChEBI" id="CHEBI:16810"/>
        <dbReference type="ChEBI" id="CHEBI:30031"/>
        <dbReference type="ChEBI" id="CHEBI:34779"/>
        <dbReference type="ChEBI" id="CHEBI:85452"/>
        <dbReference type="ChEBI" id="CHEBI:189585"/>
    </reaction>
    <physiologicalReaction direction="left-to-right" evidence="16">
        <dbReference type="Rhea" id="RHEA:70468"/>
    </physiologicalReaction>
</comment>
<dbReference type="GO" id="GO:0051747">
    <property type="term" value="F:cytosine C-5 DNA demethylase activity"/>
    <property type="evidence" value="ECO:0007669"/>
    <property type="project" value="TreeGrafter"/>
</dbReference>
<dbReference type="PANTHER" id="PTHR31573:SF1">
    <property type="entry name" value="DNA OXIDATIVE DEMETHYLASE ALKBH2"/>
    <property type="match status" value="1"/>
</dbReference>
<dbReference type="InterPro" id="IPR032852">
    <property type="entry name" value="ALKBH2"/>
</dbReference>
<evidence type="ECO:0000313" key="29">
    <source>
        <dbReference type="EMBL" id="GFG31666.1"/>
    </source>
</evidence>
<dbReference type="InterPro" id="IPR037151">
    <property type="entry name" value="AlkB-like_sf"/>
</dbReference>